<keyword evidence="5" id="KW-0552">Olfaction</keyword>
<dbReference type="Proteomes" id="UP000824782">
    <property type="component" value="Unassembled WGS sequence"/>
</dbReference>
<feature type="transmembrane region" description="Helical" evidence="11">
    <location>
        <begin position="102"/>
        <end position="122"/>
    </location>
</feature>
<reference evidence="13" key="1">
    <citation type="thesis" date="2020" institute="ProQuest LLC" country="789 East Eisenhower Parkway, Ann Arbor, MI, USA">
        <title>Comparative Genomics and Chromosome Evolution.</title>
        <authorList>
            <person name="Mudd A.B."/>
        </authorList>
    </citation>
    <scope>NUCLEOTIDE SEQUENCE</scope>
    <source>
        <strain evidence="13">237g6f4</strain>
        <tissue evidence="13">Blood</tissue>
    </source>
</reference>
<evidence type="ECO:0000313" key="13">
    <source>
        <dbReference type="EMBL" id="KAG8543862.1"/>
    </source>
</evidence>
<proteinExistence type="inferred from homology"/>
<dbReference type="PRINTS" id="PR00245">
    <property type="entry name" value="OLFACTORYR"/>
</dbReference>
<name>A0AAV6Z444_ENGPU</name>
<feature type="transmembrane region" description="Helical" evidence="11">
    <location>
        <begin position="29"/>
        <end position="53"/>
    </location>
</feature>
<evidence type="ECO:0000256" key="2">
    <source>
        <dbReference type="ARBA" id="ARBA00010663"/>
    </source>
</evidence>
<protein>
    <recommendedName>
        <fullName evidence="12">G-protein coupled receptors family 1 profile domain-containing protein</fullName>
    </recommendedName>
</protein>
<dbReference type="CDD" id="cd13954">
    <property type="entry name" value="7tmA_OR"/>
    <property type="match status" value="1"/>
</dbReference>
<keyword evidence="9" id="KW-0675">Receptor</keyword>
<dbReference type="GO" id="GO:0004930">
    <property type="term" value="F:G protein-coupled receptor activity"/>
    <property type="evidence" value="ECO:0007669"/>
    <property type="project" value="UniProtKB-KW"/>
</dbReference>
<dbReference type="PROSITE" id="PS50262">
    <property type="entry name" value="G_PROTEIN_RECEP_F1_2"/>
    <property type="match status" value="1"/>
</dbReference>
<evidence type="ECO:0000256" key="5">
    <source>
        <dbReference type="ARBA" id="ARBA00022725"/>
    </source>
</evidence>
<feature type="transmembrane region" description="Helical" evidence="11">
    <location>
        <begin position="276"/>
        <end position="294"/>
    </location>
</feature>
<organism evidence="13 14">
    <name type="scientific">Engystomops pustulosus</name>
    <name type="common">Tungara frog</name>
    <name type="synonym">Physalaemus pustulosus</name>
    <dbReference type="NCBI Taxonomy" id="76066"/>
    <lineage>
        <taxon>Eukaryota</taxon>
        <taxon>Metazoa</taxon>
        <taxon>Chordata</taxon>
        <taxon>Craniata</taxon>
        <taxon>Vertebrata</taxon>
        <taxon>Euteleostomi</taxon>
        <taxon>Amphibia</taxon>
        <taxon>Batrachia</taxon>
        <taxon>Anura</taxon>
        <taxon>Neobatrachia</taxon>
        <taxon>Hyloidea</taxon>
        <taxon>Leptodactylidae</taxon>
        <taxon>Leiuperinae</taxon>
        <taxon>Engystomops</taxon>
    </lineage>
</organism>
<gene>
    <name evidence="13" type="ORF">GDO81_023523</name>
</gene>
<feature type="domain" description="G-protein coupled receptors family 1 profile" evidence="12">
    <location>
        <begin position="43"/>
        <end position="292"/>
    </location>
</feature>
<keyword evidence="4 11" id="KW-0812">Transmembrane</keyword>
<dbReference type="GO" id="GO:0004984">
    <property type="term" value="F:olfactory receptor activity"/>
    <property type="evidence" value="ECO:0007669"/>
    <property type="project" value="InterPro"/>
</dbReference>
<comment type="caution">
    <text evidence="13">The sequence shown here is derived from an EMBL/GenBank/DDBJ whole genome shotgun (WGS) entry which is preliminary data.</text>
</comment>
<dbReference type="GO" id="GO:0005886">
    <property type="term" value="C:plasma membrane"/>
    <property type="evidence" value="ECO:0007669"/>
    <property type="project" value="UniProtKB-SubCell"/>
</dbReference>
<dbReference type="InterPro" id="IPR017452">
    <property type="entry name" value="GPCR_Rhodpsn_7TM"/>
</dbReference>
<dbReference type="PANTHER" id="PTHR26452">
    <property type="entry name" value="OLFACTORY RECEPTOR"/>
    <property type="match status" value="1"/>
</dbReference>
<comment type="similarity">
    <text evidence="2">Belongs to the G-protein coupled receptor 1 family.</text>
</comment>
<dbReference type="InterPro" id="IPR050516">
    <property type="entry name" value="Olfactory_GPCR"/>
</dbReference>
<evidence type="ECO:0000256" key="7">
    <source>
        <dbReference type="ARBA" id="ARBA00023040"/>
    </source>
</evidence>
<evidence type="ECO:0000256" key="6">
    <source>
        <dbReference type="ARBA" id="ARBA00022989"/>
    </source>
</evidence>
<dbReference type="EMBL" id="WNYA01002786">
    <property type="protein sequence ID" value="KAG8543862.1"/>
    <property type="molecule type" value="Genomic_DNA"/>
</dbReference>
<evidence type="ECO:0000256" key="1">
    <source>
        <dbReference type="ARBA" id="ARBA00004651"/>
    </source>
</evidence>
<evidence type="ECO:0000256" key="8">
    <source>
        <dbReference type="ARBA" id="ARBA00023136"/>
    </source>
</evidence>
<evidence type="ECO:0000256" key="9">
    <source>
        <dbReference type="ARBA" id="ARBA00023170"/>
    </source>
</evidence>
<evidence type="ECO:0000256" key="3">
    <source>
        <dbReference type="ARBA" id="ARBA00022475"/>
    </source>
</evidence>
<keyword evidence="5" id="KW-0716">Sensory transduction</keyword>
<dbReference type="Gene3D" id="1.20.1070.10">
    <property type="entry name" value="Rhodopsin 7-helix transmembrane proteins"/>
    <property type="match status" value="1"/>
</dbReference>
<dbReference type="InterPro" id="IPR000276">
    <property type="entry name" value="GPCR_Rhodpsn"/>
</dbReference>
<keyword evidence="6 11" id="KW-1133">Transmembrane helix</keyword>
<feature type="transmembrane region" description="Helical" evidence="11">
    <location>
        <begin position="241"/>
        <end position="264"/>
    </location>
</feature>
<dbReference type="Pfam" id="PF13853">
    <property type="entry name" value="7tm_4"/>
    <property type="match status" value="1"/>
</dbReference>
<evidence type="ECO:0000256" key="4">
    <source>
        <dbReference type="ARBA" id="ARBA00022692"/>
    </source>
</evidence>
<evidence type="ECO:0000313" key="14">
    <source>
        <dbReference type="Proteomes" id="UP000824782"/>
    </source>
</evidence>
<accession>A0AAV6Z444</accession>
<dbReference type="PRINTS" id="PR00237">
    <property type="entry name" value="GPCRRHODOPSN"/>
</dbReference>
<feature type="transmembrane region" description="Helical" evidence="11">
    <location>
        <begin position="206"/>
        <end position="229"/>
    </location>
</feature>
<keyword evidence="8 11" id="KW-0472">Membrane</keyword>
<feature type="transmembrane region" description="Helical" evidence="11">
    <location>
        <begin position="65"/>
        <end position="90"/>
    </location>
</feature>
<evidence type="ECO:0000259" key="12">
    <source>
        <dbReference type="PROSITE" id="PS50262"/>
    </source>
</evidence>
<evidence type="ECO:0000256" key="11">
    <source>
        <dbReference type="SAM" id="Phobius"/>
    </source>
</evidence>
<dbReference type="InterPro" id="IPR000725">
    <property type="entry name" value="Olfact_rcpt"/>
</dbReference>
<keyword evidence="3" id="KW-1003">Cell membrane</keyword>
<dbReference type="SUPFAM" id="SSF81321">
    <property type="entry name" value="Family A G protein-coupled receptor-like"/>
    <property type="match status" value="1"/>
</dbReference>
<feature type="transmembrane region" description="Helical" evidence="11">
    <location>
        <begin position="134"/>
        <end position="159"/>
    </location>
</feature>
<comment type="subcellular location">
    <subcellularLocation>
        <location evidence="1">Cell membrane</location>
        <topology evidence="1">Multi-pass membrane protein</topology>
    </subcellularLocation>
</comment>
<keyword evidence="7" id="KW-0297">G-protein coupled receptor</keyword>
<dbReference type="FunFam" id="1.20.1070.10:FF:000268">
    <property type="entry name" value="Putative olfactory receptor 2I1"/>
    <property type="match status" value="1"/>
</dbReference>
<sequence length="315" mass="35192">MNPSPINQTMVLYFIIKGISDVAELQLPIFLLVLLIYLVTLAGNVTIFLLVCLDHHLHTPMYFFLANLSIADMSSSTITLHKVLLTFILGNDAVSFHGCLSQVYLFASITGHELFILAVMSYDRYVAICNPLRYHSIMTSGACILLASSCCLLGFLLVIPPVVIVSGFTCYTSNRIDHFFCDLVSLVKLTCSDTSILELLNLTEGLIISTLLPFILTFVPYVFIISTIIKIPTSSGRQKAFYTCSSHLTVVTILYVILTCQYILPTTLSIADKKFFSLFNTAAVPMLNPLIYSLKNKDMKSALRRWMAKSRITFY</sequence>
<dbReference type="AlphaFoldDB" id="A0AAV6Z444"/>
<evidence type="ECO:0000256" key="10">
    <source>
        <dbReference type="ARBA" id="ARBA00023224"/>
    </source>
</evidence>
<dbReference type="FunFam" id="1.10.1220.70:FF:000001">
    <property type="entry name" value="Olfactory receptor"/>
    <property type="match status" value="1"/>
</dbReference>
<keyword evidence="14" id="KW-1185">Reference proteome</keyword>
<keyword evidence="10" id="KW-0807">Transducer</keyword>